<dbReference type="EMBL" id="PKHE01000005">
    <property type="protein sequence ID" value="PKY89670.1"/>
    <property type="molecule type" value="Genomic_DNA"/>
</dbReference>
<dbReference type="RefSeq" id="WP_006700693.1">
    <property type="nucleotide sequence ID" value="NZ_PKHE01000005.1"/>
</dbReference>
<reference evidence="1 2" key="1">
    <citation type="submission" date="2017-12" db="EMBL/GenBank/DDBJ databases">
        <title>Phylogenetic diversity of female urinary microbiome.</title>
        <authorList>
            <person name="Thomas-White K."/>
            <person name="Wolfe A.J."/>
        </authorList>
    </citation>
    <scope>NUCLEOTIDE SEQUENCE [LARGE SCALE GENOMIC DNA]</scope>
    <source>
        <strain evidence="1 2">UMB0898</strain>
    </source>
</reference>
<evidence type="ECO:0008006" key="3">
    <source>
        <dbReference type="Google" id="ProtNLM"/>
    </source>
</evidence>
<gene>
    <name evidence="1" type="ORF">CYJ57_02890</name>
</gene>
<accession>A0A2I1K1Y3</accession>
<proteinExistence type="predicted"/>
<evidence type="ECO:0000313" key="2">
    <source>
        <dbReference type="Proteomes" id="UP000234384"/>
    </source>
</evidence>
<evidence type="ECO:0000313" key="1">
    <source>
        <dbReference type="EMBL" id="PKY89670.1"/>
    </source>
</evidence>
<protein>
    <recommendedName>
        <fullName evidence="3">GrdX protein</fullName>
    </recommendedName>
</protein>
<dbReference type="NCBIfam" id="NF038093">
    <property type="entry name" value="GrdX"/>
    <property type="match status" value="1"/>
</dbReference>
<dbReference type="AlphaFoldDB" id="A0A2I1K1Y3"/>
<dbReference type="OrthoDB" id="92592at2"/>
<name>A0A2I1K1Y3_9LACT</name>
<organism evidence="1 2">
    <name type="scientific">Falseniella ignava</name>
    <dbReference type="NCBI Taxonomy" id="137730"/>
    <lineage>
        <taxon>Bacteria</taxon>
        <taxon>Bacillati</taxon>
        <taxon>Bacillota</taxon>
        <taxon>Bacilli</taxon>
        <taxon>Lactobacillales</taxon>
        <taxon>Aerococcaceae</taxon>
        <taxon>Falseniella</taxon>
    </lineage>
</organism>
<sequence>MKERQVAIISNNRLIQDRFENVISIDGDFRDVLLKVRDYIHLNYRPVTHPLPSSSRMFLSPIRTIILTKGMLSDSIEVIESSIQKYDTTLGERQPDWAHREDYELIDAELFQSSLAEIGYLFS</sequence>
<comment type="caution">
    <text evidence="1">The sequence shown here is derived from an EMBL/GenBank/DDBJ whole genome shotgun (WGS) entry which is preliminary data.</text>
</comment>
<dbReference type="InterPro" id="IPR047735">
    <property type="entry name" value="GrdX-like"/>
</dbReference>
<dbReference type="Proteomes" id="UP000234384">
    <property type="component" value="Unassembled WGS sequence"/>
</dbReference>